<proteinExistence type="predicted"/>
<accession>A0ABS4U3N6</accession>
<organism evidence="1 2">
    <name type="scientific">Kibdelosporangium banguiense</name>
    <dbReference type="NCBI Taxonomy" id="1365924"/>
    <lineage>
        <taxon>Bacteria</taxon>
        <taxon>Bacillati</taxon>
        <taxon>Actinomycetota</taxon>
        <taxon>Actinomycetes</taxon>
        <taxon>Pseudonocardiales</taxon>
        <taxon>Pseudonocardiaceae</taxon>
        <taxon>Kibdelosporangium</taxon>
    </lineage>
</organism>
<keyword evidence="2" id="KW-1185">Reference proteome</keyword>
<gene>
    <name evidence="1" type="ORF">JOF56_011631</name>
</gene>
<reference evidence="1 2" key="1">
    <citation type="submission" date="2021-03" db="EMBL/GenBank/DDBJ databases">
        <title>Sequencing the genomes of 1000 actinobacteria strains.</title>
        <authorList>
            <person name="Klenk H.-P."/>
        </authorList>
    </citation>
    <scope>NUCLEOTIDE SEQUENCE [LARGE SCALE GENOMIC DNA]</scope>
    <source>
        <strain evidence="1 2">DSM 46670</strain>
    </source>
</reference>
<dbReference type="EMBL" id="JAGINW010000001">
    <property type="protein sequence ID" value="MBP2331246.1"/>
    <property type="molecule type" value="Genomic_DNA"/>
</dbReference>
<evidence type="ECO:0000313" key="2">
    <source>
        <dbReference type="Proteomes" id="UP001519332"/>
    </source>
</evidence>
<dbReference type="RefSeq" id="WP_209647862.1">
    <property type="nucleotide sequence ID" value="NZ_JAGINW010000001.1"/>
</dbReference>
<evidence type="ECO:0000313" key="1">
    <source>
        <dbReference type="EMBL" id="MBP2331246.1"/>
    </source>
</evidence>
<sequence length="90" mass="10301">MGSNDETDGPLAYRYGPGTAVAEVYPEMCKAGLHRLEPGKTVIGWDPPHRYVSCNRCWDARRPDHTWHLLPPSHEEFMRQWQAHAKSQAT</sequence>
<comment type="caution">
    <text evidence="1">The sequence shown here is derived from an EMBL/GenBank/DDBJ whole genome shotgun (WGS) entry which is preliminary data.</text>
</comment>
<dbReference type="Proteomes" id="UP001519332">
    <property type="component" value="Unassembled WGS sequence"/>
</dbReference>
<name>A0ABS4U3N6_9PSEU</name>
<protein>
    <recommendedName>
        <fullName evidence="3">Acetone carboxylase</fullName>
    </recommendedName>
</protein>
<evidence type="ECO:0008006" key="3">
    <source>
        <dbReference type="Google" id="ProtNLM"/>
    </source>
</evidence>